<dbReference type="EMBL" id="CAJPVJ010001019">
    <property type="protein sequence ID" value="CAG2163896.1"/>
    <property type="molecule type" value="Genomic_DNA"/>
</dbReference>
<dbReference type="AlphaFoldDB" id="A0A7R9LIA4"/>
<dbReference type="EMBL" id="OC915844">
    <property type="protein sequence ID" value="CAD7642179.1"/>
    <property type="molecule type" value="Genomic_DNA"/>
</dbReference>
<feature type="transmembrane region" description="Helical" evidence="1">
    <location>
        <begin position="155"/>
        <end position="177"/>
    </location>
</feature>
<accession>A0A7R9LIA4</accession>
<keyword evidence="3" id="KW-1185">Reference proteome</keyword>
<evidence type="ECO:0000313" key="3">
    <source>
        <dbReference type="Proteomes" id="UP000728032"/>
    </source>
</evidence>
<keyword evidence="1" id="KW-0812">Transmembrane</keyword>
<keyword evidence="1" id="KW-0472">Membrane</keyword>
<protein>
    <submittedName>
        <fullName evidence="2">Uncharacterized protein</fullName>
    </submittedName>
</protein>
<sequence length="212" mass="24113">MNWFTLNENFSNSMGGVGTTPIKNSIISKATFKISGGVLSVILFNINADYKILSVSLQVLTRVTSMLCICNVFCMVRATAEKSRSELLEYKRTTLCHLNVNNTDATDLDICVSGGRVRANVENNFLFDVSGCAQNYRNNQIHGNEQAHFSCPKTLWRWALIPAIGFLLVLLLVFVMYKNWMYEQELDSLLWKIDFKELIFSEYTPITTKLKI</sequence>
<dbReference type="Proteomes" id="UP000728032">
    <property type="component" value="Unassembled WGS sequence"/>
</dbReference>
<evidence type="ECO:0000256" key="1">
    <source>
        <dbReference type="SAM" id="Phobius"/>
    </source>
</evidence>
<keyword evidence="1" id="KW-1133">Transmembrane helix</keyword>
<gene>
    <name evidence="2" type="ORF">ONB1V03_LOCUS3457</name>
</gene>
<organism evidence="2">
    <name type="scientific">Oppiella nova</name>
    <dbReference type="NCBI Taxonomy" id="334625"/>
    <lineage>
        <taxon>Eukaryota</taxon>
        <taxon>Metazoa</taxon>
        <taxon>Ecdysozoa</taxon>
        <taxon>Arthropoda</taxon>
        <taxon>Chelicerata</taxon>
        <taxon>Arachnida</taxon>
        <taxon>Acari</taxon>
        <taxon>Acariformes</taxon>
        <taxon>Sarcoptiformes</taxon>
        <taxon>Oribatida</taxon>
        <taxon>Brachypylina</taxon>
        <taxon>Oppioidea</taxon>
        <taxon>Oppiidae</taxon>
        <taxon>Oppiella</taxon>
    </lineage>
</organism>
<name>A0A7R9LIA4_9ACAR</name>
<dbReference type="OrthoDB" id="60033at2759"/>
<proteinExistence type="predicted"/>
<reference evidence="2" key="1">
    <citation type="submission" date="2020-11" db="EMBL/GenBank/DDBJ databases">
        <authorList>
            <person name="Tran Van P."/>
        </authorList>
    </citation>
    <scope>NUCLEOTIDE SEQUENCE</scope>
</reference>
<evidence type="ECO:0000313" key="2">
    <source>
        <dbReference type="EMBL" id="CAD7642179.1"/>
    </source>
</evidence>